<dbReference type="GO" id="GO:0022857">
    <property type="term" value="F:transmembrane transporter activity"/>
    <property type="evidence" value="ECO:0007669"/>
    <property type="project" value="InterPro"/>
</dbReference>
<dbReference type="Pfam" id="PF11827">
    <property type="entry name" value="DUF3347"/>
    <property type="match status" value="1"/>
</dbReference>
<evidence type="ECO:0000259" key="6">
    <source>
        <dbReference type="Pfam" id="PF25869"/>
    </source>
</evidence>
<dbReference type="InterPro" id="IPR058649">
    <property type="entry name" value="CzcB_C"/>
</dbReference>
<dbReference type="InterPro" id="IPR058790">
    <property type="entry name" value="BSH_CusB"/>
</dbReference>
<dbReference type="Pfam" id="PF25869">
    <property type="entry name" value="3HB_CusB"/>
    <property type="match status" value="1"/>
</dbReference>
<dbReference type="SUPFAM" id="SSF111369">
    <property type="entry name" value="HlyD-like secretion proteins"/>
    <property type="match status" value="1"/>
</dbReference>
<name>A0A7K1GB10_9FLAO</name>
<evidence type="ECO:0000313" key="11">
    <source>
        <dbReference type="Proteomes" id="UP000447545"/>
    </source>
</evidence>
<comment type="caution">
    <text evidence="10">The sequence shown here is derived from an EMBL/GenBank/DDBJ whole genome shotgun (WGS) entry which is preliminary data.</text>
</comment>
<dbReference type="Pfam" id="PF25919">
    <property type="entry name" value="BSH_CusB"/>
    <property type="match status" value="1"/>
</dbReference>
<feature type="transmembrane region" description="Helical" evidence="3">
    <location>
        <begin position="6"/>
        <end position="24"/>
    </location>
</feature>
<evidence type="ECO:0000313" key="10">
    <source>
        <dbReference type="EMBL" id="MTE26482.1"/>
    </source>
</evidence>
<dbReference type="InterPro" id="IPR021782">
    <property type="entry name" value="DUF3347"/>
</dbReference>
<dbReference type="Gene3D" id="6.10.140.730">
    <property type="match status" value="1"/>
</dbReference>
<evidence type="ECO:0000256" key="2">
    <source>
        <dbReference type="ARBA" id="ARBA00022448"/>
    </source>
</evidence>
<evidence type="ECO:0000259" key="8">
    <source>
        <dbReference type="Pfam" id="PF25954"/>
    </source>
</evidence>
<keyword evidence="2" id="KW-0813">Transport</keyword>
<evidence type="ECO:0000256" key="3">
    <source>
        <dbReference type="SAM" id="Phobius"/>
    </source>
</evidence>
<dbReference type="InterPro" id="IPR045800">
    <property type="entry name" value="HMBD"/>
</dbReference>
<dbReference type="Pfam" id="PF25975">
    <property type="entry name" value="CzcB_C"/>
    <property type="match status" value="1"/>
</dbReference>
<dbReference type="RefSeq" id="WP_155088303.1">
    <property type="nucleotide sequence ID" value="NZ_WJYA01000004.1"/>
</dbReference>
<accession>A0A7K1GB10</accession>
<feature type="domain" description="CusB-like barrel-sandwich hybrid" evidence="7">
    <location>
        <begin position="131"/>
        <end position="243"/>
    </location>
</feature>
<dbReference type="PANTHER" id="PTHR30097:SF4">
    <property type="entry name" value="SLR6042 PROTEIN"/>
    <property type="match status" value="1"/>
</dbReference>
<feature type="domain" description="CusB-like three alpha-helical bundle" evidence="6">
    <location>
        <begin position="160"/>
        <end position="209"/>
    </location>
</feature>
<evidence type="ECO:0000259" key="4">
    <source>
        <dbReference type="Pfam" id="PF11827"/>
    </source>
</evidence>
<dbReference type="InterPro" id="IPR058792">
    <property type="entry name" value="Beta-barrel_RND_2"/>
</dbReference>
<sequence>MKNNKIVIYAGLLVVGVVLGWLLFGGSSNKETDHNHNAVAETNQMWTCSMHPQIMKPEPGDCPICGMDLIPAESGSDGLMADQFKLTENAMALANIQTTVVGKGNAEGNTIKLSGKIAENEEANAVQVSYFAGRIERLNVSFTGEEVRKGQLLATIYSPELYAAQQELITAASLKESQPALYKAVRNKLKLWKLSENQINQIEETGKVKENFPVYATVSGTVTEKLVEQGDYIKQGQPLLKIANLNTVWGNFDVFEHQIDQFKKGQEVLVTTNAFPNEEFKGKVDFIDPVLNTKTRTVTLRVVLNNRDDVFKPGMFVTATIERSTANNDEVITISASAVLWTGERSVVYLKTNPNQPVFEMREIKLGNQMGNQYEVLEGLFTGNEIVTNGTFTVDAAAQLQGKKSMMNKDGGKVMTGHEGHLGMDYNTSNTESVNTNMNERMEVSAEFHEQLKVVYNVYINLKDALVKEDSKNASKSASNLLNNLSKVDMKLLTNKKAHNQWMSLEGDIKSAAASISETSNIEAQRDHFKRLSSRLINAVQLYGINEKVYVEFCPMADNNKGAYWLSKEEKVINPYFGDAMLTCGEVKQVIE</sequence>
<dbReference type="Proteomes" id="UP000447545">
    <property type="component" value="Unassembled WGS sequence"/>
</dbReference>
<evidence type="ECO:0000259" key="9">
    <source>
        <dbReference type="Pfam" id="PF25975"/>
    </source>
</evidence>
<dbReference type="FunFam" id="2.40.30.170:FF:000010">
    <property type="entry name" value="Efflux RND transporter periplasmic adaptor subunit"/>
    <property type="match status" value="1"/>
</dbReference>
<evidence type="ECO:0000259" key="5">
    <source>
        <dbReference type="Pfam" id="PF19335"/>
    </source>
</evidence>
<keyword evidence="3" id="KW-0472">Membrane</keyword>
<evidence type="ECO:0000259" key="7">
    <source>
        <dbReference type="Pfam" id="PF25919"/>
    </source>
</evidence>
<dbReference type="GO" id="GO:0030288">
    <property type="term" value="C:outer membrane-bounded periplasmic space"/>
    <property type="evidence" value="ECO:0007669"/>
    <property type="project" value="TreeGrafter"/>
</dbReference>
<dbReference type="GO" id="GO:0015679">
    <property type="term" value="P:plasma membrane copper ion transport"/>
    <property type="evidence" value="ECO:0007669"/>
    <property type="project" value="TreeGrafter"/>
</dbReference>
<dbReference type="GO" id="GO:0060003">
    <property type="term" value="P:copper ion export"/>
    <property type="evidence" value="ECO:0007669"/>
    <property type="project" value="TreeGrafter"/>
</dbReference>
<keyword evidence="3" id="KW-1133">Transmembrane helix</keyword>
<dbReference type="Gene3D" id="2.40.420.20">
    <property type="match status" value="1"/>
</dbReference>
<dbReference type="InterPro" id="IPR006143">
    <property type="entry name" value="RND_pump_MFP"/>
</dbReference>
<gene>
    <name evidence="10" type="ORF">F1003_05995</name>
</gene>
<dbReference type="Gene3D" id="2.40.30.170">
    <property type="match status" value="1"/>
</dbReference>
<organism evidence="10 11">
    <name type="scientific">Winogradskyella ouciana</name>
    <dbReference type="NCBI Taxonomy" id="2608631"/>
    <lineage>
        <taxon>Bacteria</taxon>
        <taxon>Pseudomonadati</taxon>
        <taxon>Bacteroidota</taxon>
        <taxon>Flavobacteriia</taxon>
        <taxon>Flavobacteriales</taxon>
        <taxon>Flavobacteriaceae</taxon>
        <taxon>Winogradskyella</taxon>
    </lineage>
</organism>
<keyword evidence="3" id="KW-0812">Transmembrane</keyword>
<dbReference type="EMBL" id="WJYA01000004">
    <property type="protein sequence ID" value="MTE26482.1"/>
    <property type="molecule type" value="Genomic_DNA"/>
</dbReference>
<feature type="domain" description="DUF3347" evidence="4">
    <location>
        <begin position="455"/>
        <end position="547"/>
    </location>
</feature>
<feature type="domain" description="CusB-like beta-barrel" evidence="8">
    <location>
        <begin position="247"/>
        <end position="323"/>
    </location>
</feature>
<dbReference type="GO" id="GO:0046914">
    <property type="term" value="F:transition metal ion binding"/>
    <property type="evidence" value="ECO:0007669"/>
    <property type="project" value="TreeGrafter"/>
</dbReference>
<feature type="domain" description="CzcB-like C-terminal circularly permuted SH3-like" evidence="9">
    <location>
        <begin position="332"/>
        <end position="394"/>
    </location>
</feature>
<reference evidence="10 11" key="1">
    <citation type="submission" date="2019-11" db="EMBL/GenBank/DDBJ databases">
        <title>Winogradskyella ouciana sp. nov., isolated from the hadal seawater of the Mariana Trench.</title>
        <authorList>
            <person name="Liu R."/>
        </authorList>
    </citation>
    <scope>NUCLEOTIDE SEQUENCE [LARGE SCALE GENOMIC DNA]</scope>
    <source>
        <strain evidence="10 11">ZXX205</strain>
    </source>
</reference>
<evidence type="ECO:0000256" key="1">
    <source>
        <dbReference type="ARBA" id="ARBA00009477"/>
    </source>
</evidence>
<comment type="similarity">
    <text evidence="1">Belongs to the membrane fusion protein (MFP) (TC 8.A.1) family.</text>
</comment>
<proteinExistence type="inferred from homology"/>
<dbReference type="InterPro" id="IPR058791">
    <property type="entry name" value="3HB_CusB"/>
</dbReference>
<keyword evidence="11" id="KW-1185">Reference proteome</keyword>
<dbReference type="GO" id="GO:0016020">
    <property type="term" value="C:membrane"/>
    <property type="evidence" value="ECO:0007669"/>
    <property type="project" value="InterPro"/>
</dbReference>
<dbReference type="NCBIfam" id="TIGR01730">
    <property type="entry name" value="RND_mfp"/>
    <property type="match status" value="1"/>
</dbReference>
<dbReference type="InterPro" id="IPR051909">
    <property type="entry name" value="MFP_Cation_Efflux"/>
</dbReference>
<dbReference type="Pfam" id="PF25954">
    <property type="entry name" value="Beta-barrel_RND_2"/>
    <property type="match status" value="1"/>
</dbReference>
<dbReference type="Pfam" id="PF19335">
    <property type="entry name" value="HMBD"/>
    <property type="match status" value="1"/>
</dbReference>
<feature type="domain" description="Heavy metal binding" evidence="5">
    <location>
        <begin position="46"/>
        <end position="72"/>
    </location>
</feature>
<dbReference type="PANTHER" id="PTHR30097">
    <property type="entry name" value="CATION EFFLUX SYSTEM PROTEIN CUSB"/>
    <property type="match status" value="1"/>
</dbReference>
<dbReference type="AlphaFoldDB" id="A0A7K1GB10"/>
<protein>
    <submittedName>
        <fullName evidence="10">Efflux RND transporter periplasmic adaptor subunit</fullName>
    </submittedName>
</protein>